<dbReference type="Proteomes" id="UP000235589">
    <property type="component" value="Chromosome"/>
</dbReference>
<protein>
    <submittedName>
        <fullName evidence="2">Xre family transcriptional regulator</fullName>
    </submittedName>
</protein>
<dbReference type="EMBL" id="CP020991">
    <property type="protein sequence ID" value="AUO18415.1"/>
    <property type="molecule type" value="Genomic_DNA"/>
</dbReference>
<dbReference type="GeneID" id="98061660"/>
<dbReference type="Gene3D" id="1.10.260.40">
    <property type="entry name" value="lambda repressor-like DNA-binding domains"/>
    <property type="match status" value="1"/>
</dbReference>
<dbReference type="SUPFAM" id="SSF47413">
    <property type="entry name" value="lambda repressor-like DNA-binding domains"/>
    <property type="match status" value="1"/>
</dbReference>
<dbReference type="AlphaFoldDB" id="A0A2K9NZE8"/>
<evidence type="ECO:0000313" key="2">
    <source>
        <dbReference type="EMBL" id="AUO18415.1"/>
    </source>
</evidence>
<reference evidence="2 3" key="1">
    <citation type="submission" date="2017-04" db="EMBL/GenBank/DDBJ databases">
        <title>Monoglobus pectinilyticus 14 draft genome.</title>
        <authorList>
            <person name="Kim C."/>
            <person name="Rosendale D.I."/>
            <person name="Kelly W.J."/>
            <person name="Tannock G.W."/>
            <person name="Patchett M.L."/>
            <person name="Jordens J.Z."/>
        </authorList>
    </citation>
    <scope>NUCLEOTIDE SEQUENCE [LARGE SCALE GENOMIC DNA]</scope>
    <source>
        <strain evidence="2 3">14</strain>
    </source>
</reference>
<proteinExistence type="predicted"/>
<gene>
    <name evidence="2" type="ORF">B9O19_00231</name>
</gene>
<evidence type="ECO:0000259" key="1">
    <source>
        <dbReference type="PROSITE" id="PS50943"/>
    </source>
</evidence>
<keyword evidence="3" id="KW-1185">Reference proteome</keyword>
<dbReference type="InterPro" id="IPR010982">
    <property type="entry name" value="Lambda_DNA-bd_dom_sf"/>
</dbReference>
<dbReference type="Pfam" id="PF12844">
    <property type="entry name" value="HTH_19"/>
    <property type="match status" value="1"/>
</dbReference>
<feature type="domain" description="HTH cro/C1-type" evidence="1">
    <location>
        <begin position="18"/>
        <end position="72"/>
    </location>
</feature>
<dbReference type="KEGG" id="mpec:B9O19_00231"/>
<name>A0A2K9NZE8_9FIRM</name>
<dbReference type="PROSITE" id="PS50943">
    <property type="entry name" value="HTH_CROC1"/>
    <property type="match status" value="1"/>
</dbReference>
<dbReference type="GO" id="GO:0003677">
    <property type="term" value="F:DNA binding"/>
    <property type="evidence" value="ECO:0007669"/>
    <property type="project" value="InterPro"/>
</dbReference>
<sequence>MINKNNQQIIKTVLSEILLSKRKEYKLTQEAMAHKCHITCRSYVNLENAVSIPSTPTFINILIICDIDPGEFIKKLKNAGDYT</sequence>
<dbReference type="SMART" id="SM00530">
    <property type="entry name" value="HTH_XRE"/>
    <property type="match status" value="1"/>
</dbReference>
<evidence type="ECO:0000313" key="3">
    <source>
        <dbReference type="Proteomes" id="UP000235589"/>
    </source>
</evidence>
<dbReference type="CDD" id="cd00093">
    <property type="entry name" value="HTH_XRE"/>
    <property type="match status" value="1"/>
</dbReference>
<dbReference type="RefSeq" id="WP_102364716.1">
    <property type="nucleotide sequence ID" value="NZ_CP020991.1"/>
</dbReference>
<dbReference type="InterPro" id="IPR001387">
    <property type="entry name" value="Cro/C1-type_HTH"/>
</dbReference>
<accession>A0A2K9NZE8</accession>
<dbReference type="OrthoDB" id="1692255at2"/>
<organism evidence="2 3">
    <name type="scientific">Monoglobus pectinilyticus</name>
    <dbReference type="NCBI Taxonomy" id="1981510"/>
    <lineage>
        <taxon>Bacteria</taxon>
        <taxon>Bacillati</taxon>
        <taxon>Bacillota</taxon>
        <taxon>Clostridia</taxon>
        <taxon>Monoglobales</taxon>
        <taxon>Monoglobaceae</taxon>
        <taxon>Monoglobus</taxon>
    </lineage>
</organism>